<dbReference type="Pfam" id="PF10502">
    <property type="entry name" value="Peptidase_S26"/>
    <property type="match status" value="2"/>
</dbReference>
<accession>A0AAD7TJP1</accession>
<keyword evidence="4" id="KW-0496">Mitochondrion</keyword>
<dbReference type="InterPro" id="IPR019757">
    <property type="entry name" value="Pept_S26A_signal_pept_1_Lys-AS"/>
</dbReference>
<keyword evidence="2" id="KW-0999">Mitochondrion inner membrane</keyword>
<organism evidence="9 10">
    <name type="scientific">Trametes cubensis</name>
    <dbReference type="NCBI Taxonomy" id="1111947"/>
    <lineage>
        <taxon>Eukaryota</taxon>
        <taxon>Fungi</taxon>
        <taxon>Dikarya</taxon>
        <taxon>Basidiomycota</taxon>
        <taxon>Agaricomycotina</taxon>
        <taxon>Agaricomycetes</taxon>
        <taxon>Polyporales</taxon>
        <taxon>Polyporaceae</taxon>
        <taxon>Trametes</taxon>
    </lineage>
</organism>
<dbReference type="GO" id="GO:0042720">
    <property type="term" value="C:mitochondrial inner membrane peptidase complex"/>
    <property type="evidence" value="ECO:0007669"/>
    <property type="project" value="TreeGrafter"/>
</dbReference>
<evidence type="ECO:0000256" key="7">
    <source>
        <dbReference type="PIRSR" id="PIRSR600223-1"/>
    </source>
</evidence>
<dbReference type="PANTHER" id="PTHR12383">
    <property type="entry name" value="PROTEASE FAMILY S26 MITOCHONDRIAL INNER MEMBRANE PROTEASE-RELATED"/>
    <property type="match status" value="1"/>
</dbReference>
<evidence type="ECO:0000313" key="10">
    <source>
        <dbReference type="Proteomes" id="UP001215151"/>
    </source>
</evidence>
<dbReference type="AlphaFoldDB" id="A0AAD7TJP1"/>
<dbReference type="PRINTS" id="PR00727">
    <property type="entry name" value="LEADERPTASE"/>
</dbReference>
<keyword evidence="3" id="KW-0378">Hydrolase</keyword>
<comment type="similarity">
    <text evidence="6">Belongs to the peptidase S26 family. IMP1 subfamily.</text>
</comment>
<feature type="active site" evidence="7">
    <location>
        <position position="67"/>
    </location>
</feature>
<evidence type="ECO:0000313" key="9">
    <source>
        <dbReference type="EMBL" id="KAJ8463313.1"/>
    </source>
</evidence>
<dbReference type="PANTHER" id="PTHR12383:SF16">
    <property type="entry name" value="MITOCHONDRIAL INNER MEMBRANE PROTEASE SUBUNIT 1"/>
    <property type="match status" value="1"/>
</dbReference>
<evidence type="ECO:0000256" key="3">
    <source>
        <dbReference type="ARBA" id="ARBA00022801"/>
    </source>
</evidence>
<keyword evidence="10" id="KW-1185">Reference proteome</keyword>
<dbReference type="GO" id="GO:0006465">
    <property type="term" value="P:signal peptide processing"/>
    <property type="evidence" value="ECO:0007669"/>
    <property type="project" value="InterPro"/>
</dbReference>
<feature type="active site" evidence="7">
    <location>
        <position position="110"/>
    </location>
</feature>
<dbReference type="PROSITE" id="PS00760">
    <property type="entry name" value="SPASE_I_2"/>
    <property type="match status" value="1"/>
</dbReference>
<name>A0AAD7TJP1_9APHY</name>
<evidence type="ECO:0000259" key="8">
    <source>
        <dbReference type="Pfam" id="PF10502"/>
    </source>
</evidence>
<evidence type="ECO:0000256" key="6">
    <source>
        <dbReference type="ARBA" id="ARBA00038445"/>
    </source>
</evidence>
<keyword evidence="5" id="KW-0472">Membrane</keyword>
<dbReference type="GO" id="GO:0004252">
    <property type="term" value="F:serine-type endopeptidase activity"/>
    <property type="evidence" value="ECO:0007669"/>
    <property type="project" value="InterPro"/>
</dbReference>
<dbReference type="InterPro" id="IPR000223">
    <property type="entry name" value="Pept_S26A_signal_pept_1"/>
</dbReference>
<evidence type="ECO:0000256" key="5">
    <source>
        <dbReference type="ARBA" id="ARBA00023136"/>
    </source>
</evidence>
<reference evidence="9" key="1">
    <citation type="submission" date="2022-11" db="EMBL/GenBank/DDBJ databases">
        <title>Genome Sequence of Cubamyces cubensis.</title>
        <authorList>
            <person name="Buettner E."/>
        </authorList>
    </citation>
    <scope>NUCLEOTIDE SEQUENCE</scope>
    <source>
        <strain evidence="9">MPL-01</strain>
    </source>
</reference>
<feature type="domain" description="Peptidase S26" evidence="8">
    <location>
        <begin position="43"/>
        <end position="123"/>
    </location>
</feature>
<dbReference type="InterPro" id="IPR036286">
    <property type="entry name" value="LexA/Signal_pep-like_sf"/>
</dbReference>
<sequence>MLFGRFARQAIGSWKTLLSLRPRDVVHFCRVHRRSIGYWSLQTINFACFLHLFGEHVATLSYVEGPSMMPTMSMNGELTLELKRINPAELKRGDLVTYISPLDPTRRVCKRVTGLPGDVVCVDPTGQYAPSTEHVVIPRNHLWVTGDNLPYSRDSRMYGPVPFGLVKGKLYARVLPWRDRGVFRNTFEYID</sequence>
<dbReference type="EMBL" id="JAPEVG010000402">
    <property type="protein sequence ID" value="KAJ8463313.1"/>
    <property type="molecule type" value="Genomic_DNA"/>
</dbReference>
<gene>
    <name evidence="9" type="ORF">ONZ51_g10336</name>
</gene>
<feature type="domain" description="Peptidase S26" evidence="8">
    <location>
        <begin position="127"/>
        <end position="173"/>
    </location>
</feature>
<dbReference type="Proteomes" id="UP001215151">
    <property type="component" value="Unassembled WGS sequence"/>
</dbReference>
<protein>
    <recommendedName>
        <fullName evidence="8">Peptidase S26 domain-containing protein</fullName>
    </recommendedName>
</protein>
<dbReference type="Gene3D" id="2.10.109.10">
    <property type="entry name" value="Umud Fragment, subunit A"/>
    <property type="match status" value="1"/>
</dbReference>
<proteinExistence type="inferred from homology"/>
<dbReference type="GO" id="GO:0006627">
    <property type="term" value="P:protein processing involved in protein targeting to mitochondrion"/>
    <property type="evidence" value="ECO:0007669"/>
    <property type="project" value="TreeGrafter"/>
</dbReference>
<evidence type="ECO:0000256" key="4">
    <source>
        <dbReference type="ARBA" id="ARBA00023128"/>
    </source>
</evidence>
<comment type="caution">
    <text evidence="9">The sequence shown here is derived from an EMBL/GenBank/DDBJ whole genome shotgun (WGS) entry which is preliminary data.</text>
</comment>
<dbReference type="CDD" id="cd06530">
    <property type="entry name" value="S26_SPase_I"/>
    <property type="match status" value="1"/>
</dbReference>
<dbReference type="InterPro" id="IPR052064">
    <property type="entry name" value="Mito_IMP1_subunit"/>
</dbReference>
<dbReference type="SUPFAM" id="SSF51306">
    <property type="entry name" value="LexA/Signal peptidase"/>
    <property type="match status" value="1"/>
</dbReference>
<evidence type="ECO:0000256" key="1">
    <source>
        <dbReference type="ARBA" id="ARBA00004273"/>
    </source>
</evidence>
<comment type="subcellular location">
    <subcellularLocation>
        <location evidence="1">Mitochondrion inner membrane</location>
    </subcellularLocation>
</comment>
<dbReference type="InterPro" id="IPR019533">
    <property type="entry name" value="Peptidase_S26"/>
</dbReference>
<evidence type="ECO:0000256" key="2">
    <source>
        <dbReference type="ARBA" id="ARBA00022792"/>
    </source>
</evidence>